<dbReference type="AlphaFoldDB" id="A0AA93ANU3"/>
<dbReference type="EMBL" id="QHJS02000011">
    <property type="protein sequence ID" value="RRO23230.1"/>
    <property type="molecule type" value="Genomic_DNA"/>
</dbReference>
<dbReference type="PROSITE" id="PS50943">
    <property type="entry name" value="HTH_CROC1"/>
    <property type="match status" value="1"/>
</dbReference>
<sequence>MRNTSLGSNHSVGISELIENLPLLLQEASEQLNSLSVLLSACMEPIEDDNDLQERMECINQLYLYSSDVNDIPATFAELIAHRVYEYEKKHRDVPHVSRAEALAFFIEERGLKQSDLKQIATQSVISDIINGKRTMTLQQVKDFSRYFNVPVETFID</sequence>
<dbReference type="InterPro" id="IPR001387">
    <property type="entry name" value="Cro/C1-type_HTH"/>
</dbReference>
<dbReference type="PANTHER" id="PTHR40455:SF1">
    <property type="entry name" value="ANTITOXIN HIGA"/>
    <property type="match status" value="1"/>
</dbReference>
<reference evidence="4 5" key="1">
    <citation type="submission" date="2018-11" db="EMBL/GenBank/DDBJ databases">
        <title>Draft genome sequences of proposed Pectobacterium aquaticum sp. nov. isolated in France from fresh water.</title>
        <authorList>
            <person name="Pedron J."/>
            <person name="Barny M.A."/>
        </authorList>
    </citation>
    <scope>NUCLEOTIDE SEQUENCE [LARGE SCALE GENOMIC DNA]</scope>
    <source>
        <strain evidence="3 4">A127-S21-F16</strain>
        <strain evidence="2 5">A35-S23-M15</strain>
    </source>
</reference>
<name>A0AA93ANU3_9GAMM</name>
<protein>
    <submittedName>
        <fullName evidence="3">Helix-turn-helix domain-containing protein</fullName>
    </submittedName>
</protein>
<dbReference type="GO" id="GO:0001046">
    <property type="term" value="F:core promoter sequence-specific DNA binding"/>
    <property type="evidence" value="ECO:0007669"/>
    <property type="project" value="TreeGrafter"/>
</dbReference>
<dbReference type="PANTHER" id="PTHR40455">
    <property type="entry name" value="ANTITOXIN HIGA"/>
    <property type="match status" value="1"/>
</dbReference>
<evidence type="ECO:0000313" key="5">
    <source>
        <dbReference type="Proteomes" id="UP000256817"/>
    </source>
</evidence>
<dbReference type="EMBL" id="QHJW02000014">
    <property type="protein sequence ID" value="RRO09936.1"/>
    <property type="molecule type" value="Genomic_DNA"/>
</dbReference>
<evidence type="ECO:0000259" key="1">
    <source>
        <dbReference type="PROSITE" id="PS50943"/>
    </source>
</evidence>
<evidence type="ECO:0000313" key="3">
    <source>
        <dbReference type="EMBL" id="RRO23230.1"/>
    </source>
</evidence>
<dbReference type="Gene3D" id="1.10.260.40">
    <property type="entry name" value="lambda repressor-like DNA-binding domains"/>
    <property type="match status" value="1"/>
</dbReference>
<dbReference type="CDD" id="cd00093">
    <property type="entry name" value="HTH_XRE"/>
    <property type="match status" value="1"/>
</dbReference>
<dbReference type="SUPFAM" id="SSF47413">
    <property type="entry name" value="lambda repressor-like DNA-binding domains"/>
    <property type="match status" value="1"/>
</dbReference>
<dbReference type="RefSeq" id="WP_102117140.1">
    <property type="nucleotide sequence ID" value="NZ_CP161828.1"/>
</dbReference>
<dbReference type="GO" id="GO:0006355">
    <property type="term" value="P:regulation of DNA-templated transcription"/>
    <property type="evidence" value="ECO:0007669"/>
    <property type="project" value="InterPro"/>
</dbReference>
<gene>
    <name evidence="3" type="ORF">DMB84_004145</name>
    <name evidence="2" type="ORF">DMB85_007055</name>
</gene>
<evidence type="ECO:0000313" key="4">
    <source>
        <dbReference type="Proteomes" id="UP000256540"/>
    </source>
</evidence>
<evidence type="ECO:0000313" key="2">
    <source>
        <dbReference type="EMBL" id="RRO09936.1"/>
    </source>
</evidence>
<dbReference type="InterPro" id="IPR039060">
    <property type="entry name" value="Antitox_HigA"/>
</dbReference>
<feature type="domain" description="HTH cro/C1-type" evidence="1">
    <location>
        <begin position="122"/>
        <end position="155"/>
    </location>
</feature>
<keyword evidence="5" id="KW-1185">Reference proteome</keyword>
<comment type="caution">
    <text evidence="3">The sequence shown here is derived from an EMBL/GenBank/DDBJ whole genome shotgun (WGS) entry which is preliminary data.</text>
</comment>
<dbReference type="Proteomes" id="UP000256817">
    <property type="component" value="Unassembled WGS sequence"/>
</dbReference>
<dbReference type="Pfam" id="PF01381">
    <property type="entry name" value="HTH_3"/>
    <property type="match status" value="1"/>
</dbReference>
<dbReference type="InterPro" id="IPR010982">
    <property type="entry name" value="Lambda_DNA-bd_dom_sf"/>
</dbReference>
<organism evidence="3 4">
    <name type="scientific">Pectobacterium aquaticum</name>
    <dbReference type="NCBI Taxonomy" id="2204145"/>
    <lineage>
        <taxon>Bacteria</taxon>
        <taxon>Pseudomonadati</taxon>
        <taxon>Pseudomonadota</taxon>
        <taxon>Gammaproteobacteria</taxon>
        <taxon>Enterobacterales</taxon>
        <taxon>Pectobacteriaceae</taxon>
        <taxon>Pectobacterium</taxon>
    </lineage>
</organism>
<dbReference type="Proteomes" id="UP000256540">
    <property type="component" value="Unassembled WGS sequence"/>
</dbReference>
<proteinExistence type="predicted"/>
<accession>A0AA93ANU3</accession>
<dbReference type="SMART" id="SM00530">
    <property type="entry name" value="HTH_XRE"/>
    <property type="match status" value="1"/>
</dbReference>